<protein>
    <submittedName>
        <fullName evidence="1">Uncharacterized protein</fullName>
    </submittedName>
</protein>
<organism evidence="1 2">
    <name type="scientific">Saccharospirillum salsuginis</name>
    <dbReference type="NCBI Taxonomy" id="418750"/>
    <lineage>
        <taxon>Bacteria</taxon>
        <taxon>Pseudomonadati</taxon>
        <taxon>Pseudomonadota</taxon>
        <taxon>Gammaproteobacteria</taxon>
        <taxon>Oceanospirillales</taxon>
        <taxon>Saccharospirillaceae</taxon>
        <taxon>Saccharospirillum</taxon>
    </lineage>
</organism>
<dbReference type="EMBL" id="BMXR01000001">
    <property type="protein sequence ID" value="GGX41432.1"/>
    <property type="molecule type" value="Genomic_DNA"/>
</dbReference>
<name>A0A918N726_9GAMM</name>
<evidence type="ECO:0000313" key="2">
    <source>
        <dbReference type="Proteomes" id="UP000626148"/>
    </source>
</evidence>
<keyword evidence="2" id="KW-1185">Reference proteome</keyword>
<evidence type="ECO:0000313" key="1">
    <source>
        <dbReference type="EMBL" id="GGX41432.1"/>
    </source>
</evidence>
<reference evidence="1" key="1">
    <citation type="journal article" date="2014" name="Int. J. Syst. Evol. Microbiol.">
        <title>Complete genome sequence of Corynebacterium casei LMG S-19264T (=DSM 44701T), isolated from a smear-ripened cheese.</title>
        <authorList>
            <consortium name="US DOE Joint Genome Institute (JGI-PGF)"/>
            <person name="Walter F."/>
            <person name="Albersmeier A."/>
            <person name="Kalinowski J."/>
            <person name="Ruckert C."/>
        </authorList>
    </citation>
    <scope>NUCLEOTIDE SEQUENCE</scope>
    <source>
        <strain evidence="1">KCTC 22169</strain>
    </source>
</reference>
<dbReference type="Proteomes" id="UP000626148">
    <property type="component" value="Unassembled WGS sequence"/>
</dbReference>
<dbReference type="AlphaFoldDB" id="A0A918N726"/>
<proteinExistence type="predicted"/>
<reference evidence="1" key="2">
    <citation type="submission" date="2020-09" db="EMBL/GenBank/DDBJ databases">
        <authorList>
            <person name="Sun Q."/>
            <person name="Kim S."/>
        </authorList>
    </citation>
    <scope>NUCLEOTIDE SEQUENCE</scope>
    <source>
        <strain evidence="1">KCTC 22169</strain>
    </source>
</reference>
<comment type="caution">
    <text evidence="1">The sequence shown here is derived from an EMBL/GenBank/DDBJ whole genome shotgun (WGS) entry which is preliminary data.</text>
</comment>
<accession>A0A918N726</accession>
<sequence>MDDGTARVAYVVSTGENEFIPHVRTVEDLARLVLPEHITRLLAEIGDSALEVGKTGIDVKGRRVGLTSNTQLNLRGRNLQLEAEDHCVLQGREIHLN</sequence>
<gene>
    <name evidence="1" type="ORF">GCM10007392_05430</name>
</gene>